<feature type="transmembrane region" description="Helical" evidence="6">
    <location>
        <begin position="34"/>
        <end position="54"/>
    </location>
</feature>
<keyword evidence="2" id="KW-0997">Cell inner membrane</keyword>
<accession>A0ABT0YV21</accession>
<evidence type="ECO:0000256" key="4">
    <source>
        <dbReference type="ARBA" id="ARBA00022989"/>
    </source>
</evidence>
<evidence type="ECO:0000313" key="7">
    <source>
        <dbReference type="EMBL" id="MCM5682600.1"/>
    </source>
</evidence>
<keyword evidence="5 6" id="KW-0472">Membrane</keyword>
<evidence type="ECO:0000256" key="3">
    <source>
        <dbReference type="ARBA" id="ARBA00022692"/>
    </source>
</evidence>
<evidence type="ECO:0000313" key="8">
    <source>
        <dbReference type="Proteomes" id="UP001165541"/>
    </source>
</evidence>
<dbReference type="InterPro" id="IPR052363">
    <property type="entry name" value="LPS_export_LptC"/>
</dbReference>
<dbReference type="RefSeq" id="WP_251781130.1">
    <property type="nucleotide sequence ID" value="NZ_JAMKFE010000021.1"/>
</dbReference>
<evidence type="ECO:0000256" key="2">
    <source>
        <dbReference type="ARBA" id="ARBA00022519"/>
    </source>
</evidence>
<dbReference type="PANTHER" id="PTHR37481:SF1">
    <property type="entry name" value="LIPOPOLYSACCHARIDE EXPORT SYSTEM PROTEIN LPTC"/>
    <property type="match status" value="1"/>
</dbReference>
<keyword evidence="8" id="KW-1185">Reference proteome</keyword>
<sequence>MNAPAERVVLAPAAPRATPRAPRRSWWARTIDSVTIYLPLLLMALLAAGTYWLVKNTPVPDGPRVEAPPRHEPDYVMNGFSVQHFTPAGRPSTFLEGRELRHYPDTETLEIDDVRVRSTDELGRVTVATAERGLSNRDASEVRLVGNAHVVREAGGPAGAPGGTERLEFLGEFLHVYTEAQRVVSNRPVLLRRGSMEVRAASLNYDHAKQVLELKGQVQGTLPPRGQGAGNS</sequence>
<dbReference type="Proteomes" id="UP001165541">
    <property type="component" value="Unassembled WGS sequence"/>
</dbReference>
<dbReference type="InterPro" id="IPR010664">
    <property type="entry name" value="LipoPS_assembly_LptC-rel"/>
</dbReference>
<keyword evidence="3 6" id="KW-0812">Transmembrane</keyword>
<evidence type="ECO:0000256" key="1">
    <source>
        <dbReference type="ARBA" id="ARBA00022475"/>
    </source>
</evidence>
<gene>
    <name evidence="7" type="primary">lptC</name>
    <name evidence="7" type="ORF">M8A51_23970</name>
</gene>
<dbReference type="NCBIfam" id="TIGR04409">
    <property type="entry name" value="LptC_YrbK"/>
    <property type="match status" value="1"/>
</dbReference>
<dbReference type="EMBL" id="JAMKFE010000021">
    <property type="protein sequence ID" value="MCM5682600.1"/>
    <property type="molecule type" value="Genomic_DNA"/>
</dbReference>
<organism evidence="7 8">
    <name type="scientific">Caldimonas mangrovi</name>
    <dbReference type="NCBI Taxonomy" id="2944811"/>
    <lineage>
        <taxon>Bacteria</taxon>
        <taxon>Pseudomonadati</taxon>
        <taxon>Pseudomonadota</taxon>
        <taxon>Betaproteobacteria</taxon>
        <taxon>Burkholderiales</taxon>
        <taxon>Sphaerotilaceae</taxon>
        <taxon>Caldimonas</taxon>
    </lineage>
</organism>
<dbReference type="Gene3D" id="2.60.450.10">
    <property type="entry name" value="Lipopolysaccharide (LPS) transport protein A like domain"/>
    <property type="match status" value="1"/>
</dbReference>
<dbReference type="Pfam" id="PF06835">
    <property type="entry name" value="LptC"/>
    <property type="match status" value="1"/>
</dbReference>
<keyword evidence="1" id="KW-1003">Cell membrane</keyword>
<protein>
    <submittedName>
        <fullName evidence="7">LPS export ABC transporter periplasmic protein LptC</fullName>
    </submittedName>
</protein>
<dbReference type="InterPro" id="IPR026265">
    <property type="entry name" value="LptC"/>
</dbReference>
<proteinExistence type="predicted"/>
<name>A0ABT0YV21_9BURK</name>
<keyword evidence="4 6" id="KW-1133">Transmembrane helix</keyword>
<evidence type="ECO:0000256" key="6">
    <source>
        <dbReference type="SAM" id="Phobius"/>
    </source>
</evidence>
<comment type="caution">
    <text evidence="7">The sequence shown here is derived from an EMBL/GenBank/DDBJ whole genome shotgun (WGS) entry which is preliminary data.</text>
</comment>
<reference evidence="7" key="1">
    <citation type="submission" date="2022-05" db="EMBL/GenBank/DDBJ databases">
        <title>Schlegelella sp. nov., isolated from mangrove soil.</title>
        <authorList>
            <person name="Liu Y."/>
            <person name="Ge X."/>
            <person name="Liu W."/>
        </authorList>
    </citation>
    <scope>NUCLEOTIDE SEQUENCE</scope>
    <source>
        <strain evidence="7">S2-27</strain>
    </source>
</reference>
<evidence type="ECO:0000256" key="5">
    <source>
        <dbReference type="ARBA" id="ARBA00023136"/>
    </source>
</evidence>
<dbReference type="PANTHER" id="PTHR37481">
    <property type="entry name" value="LIPOPOLYSACCHARIDE EXPORT SYSTEM PROTEIN LPTC"/>
    <property type="match status" value="1"/>
</dbReference>